<dbReference type="InParanoid" id="A0A316YGR4"/>
<evidence type="ECO:0000256" key="6">
    <source>
        <dbReference type="ARBA" id="ARBA00023006"/>
    </source>
</evidence>
<dbReference type="AlphaFoldDB" id="A0A316YGR4"/>
<dbReference type="GO" id="GO:0042147">
    <property type="term" value="P:retrograde transport, endosome to Golgi"/>
    <property type="evidence" value="ECO:0007669"/>
    <property type="project" value="InterPro"/>
</dbReference>
<dbReference type="Gene3D" id="3.30.1520.10">
    <property type="entry name" value="Phox-like domain"/>
    <property type="match status" value="1"/>
</dbReference>
<dbReference type="OrthoDB" id="289314at2759"/>
<dbReference type="InterPro" id="IPR051079">
    <property type="entry name" value="Sorting_Nexin_Autophagy"/>
</dbReference>
<dbReference type="Pfam" id="PF00787">
    <property type="entry name" value="PX"/>
    <property type="match status" value="1"/>
</dbReference>
<dbReference type="GO" id="GO:0015031">
    <property type="term" value="P:protein transport"/>
    <property type="evidence" value="ECO:0007669"/>
    <property type="project" value="UniProtKB-KW"/>
</dbReference>
<evidence type="ECO:0000256" key="10">
    <source>
        <dbReference type="SAM" id="MobiDB-lite"/>
    </source>
</evidence>
<keyword evidence="13" id="KW-1185">Reference proteome</keyword>
<evidence type="ECO:0000256" key="3">
    <source>
        <dbReference type="ARBA" id="ARBA00022448"/>
    </source>
</evidence>
<evidence type="ECO:0000256" key="4">
    <source>
        <dbReference type="ARBA" id="ARBA00022753"/>
    </source>
</evidence>
<protein>
    <recommendedName>
        <fullName evidence="11">PX domain-containing protein</fullName>
    </recommendedName>
</protein>
<feature type="compositionally biased region" description="Gly residues" evidence="10">
    <location>
        <begin position="593"/>
        <end position="623"/>
    </location>
</feature>
<dbReference type="SUPFAM" id="SSF64268">
    <property type="entry name" value="PX domain"/>
    <property type="match status" value="1"/>
</dbReference>
<keyword evidence="6" id="KW-0072">Autophagy</keyword>
<gene>
    <name evidence="12" type="ORF">FA10DRAFT_288507</name>
</gene>
<dbReference type="GO" id="GO:0005829">
    <property type="term" value="C:cytosol"/>
    <property type="evidence" value="ECO:0007669"/>
    <property type="project" value="GOC"/>
</dbReference>
<dbReference type="Gene3D" id="1.20.1270.60">
    <property type="entry name" value="Arfaptin homology (AH) domain/BAR domain"/>
    <property type="match status" value="2"/>
</dbReference>
<dbReference type="InterPro" id="IPR027267">
    <property type="entry name" value="AH/BAR_dom_sf"/>
</dbReference>
<keyword evidence="3" id="KW-0813">Transport</keyword>
<feature type="region of interest" description="Disordered" evidence="10">
    <location>
        <begin position="461"/>
        <end position="483"/>
    </location>
</feature>
<organism evidence="12 13">
    <name type="scientific">Acaromyces ingoldii</name>
    <dbReference type="NCBI Taxonomy" id="215250"/>
    <lineage>
        <taxon>Eukaryota</taxon>
        <taxon>Fungi</taxon>
        <taxon>Dikarya</taxon>
        <taxon>Basidiomycota</taxon>
        <taxon>Ustilaginomycotina</taxon>
        <taxon>Exobasidiomycetes</taxon>
        <taxon>Exobasidiales</taxon>
        <taxon>Cryptobasidiaceae</taxon>
        <taxon>Acaromyces</taxon>
    </lineage>
</organism>
<feature type="compositionally biased region" description="Low complexity" evidence="10">
    <location>
        <begin position="532"/>
        <end position="543"/>
    </location>
</feature>
<keyword evidence="4" id="KW-0967">Endosome</keyword>
<dbReference type="CDD" id="cd06867">
    <property type="entry name" value="PX_SNX41_42"/>
    <property type="match status" value="1"/>
</dbReference>
<feature type="compositionally biased region" description="Polar residues" evidence="10">
    <location>
        <begin position="104"/>
        <end position="127"/>
    </location>
</feature>
<reference evidence="12 13" key="1">
    <citation type="journal article" date="2018" name="Mol. Biol. Evol.">
        <title>Broad Genomic Sampling Reveals a Smut Pathogenic Ancestry of the Fungal Clade Ustilaginomycotina.</title>
        <authorList>
            <person name="Kijpornyongpan T."/>
            <person name="Mondo S.J."/>
            <person name="Barry K."/>
            <person name="Sandor L."/>
            <person name="Lee J."/>
            <person name="Lipzen A."/>
            <person name="Pangilinan J."/>
            <person name="LaButti K."/>
            <person name="Hainaut M."/>
            <person name="Henrissat B."/>
            <person name="Grigoriev I.V."/>
            <person name="Spatafora J.W."/>
            <person name="Aime M.C."/>
        </authorList>
    </citation>
    <scope>NUCLEOTIDE SEQUENCE [LARGE SCALE GENOMIC DNA]</scope>
    <source>
        <strain evidence="12 13">MCA 4198</strain>
    </source>
</reference>
<dbReference type="SMART" id="SM00312">
    <property type="entry name" value="PX"/>
    <property type="match status" value="1"/>
</dbReference>
<evidence type="ECO:0000313" key="13">
    <source>
        <dbReference type="Proteomes" id="UP000245768"/>
    </source>
</evidence>
<proteinExistence type="inferred from homology"/>
<dbReference type="GO" id="GO:0006914">
    <property type="term" value="P:autophagy"/>
    <property type="evidence" value="ECO:0007669"/>
    <property type="project" value="UniProtKB-KW"/>
</dbReference>
<name>A0A316YGR4_9BASI</name>
<keyword evidence="7" id="KW-0446">Lipid-binding</keyword>
<comment type="similarity">
    <text evidence="2">Belongs to the sorting nexin family.</text>
</comment>
<keyword evidence="5" id="KW-0653">Protein transport</keyword>
<dbReference type="InterPro" id="IPR001683">
    <property type="entry name" value="PX_dom"/>
</dbReference>
<feature type="compositionally biased region" description="Polar residues" evidence="10">
    <location>
        <begin position="548"/>
        <end position="563"/>
    </location>
</feature>
<keyword evidence="8" id="KW-0472">Membrane</keyword>
<dbReference type="GO" id="GO:0035091">
    <property type="term" value="F:phosphatidylinositol binding"/>
    <property type="evidence" value="ECO:0007669"/>
    <property type="project" value="InterPro"/>
</dbReference>
<dbReference type="PANTHER" id="PTHR46979">
    <property type="entry name" value="SORTING NEXIN-41"/>
    <property type="match status" value="1"/>
</dbReference>
<evidence type="ECO:0000256" key="2">
    <source>
        <dbReference type="ARBA" id="ARBA00010883"/>
    </source>
</evidence>
<accession>A0A316YGR4</accession>
<feature type="compositionally biased region" description="Low complexity" evidence="10">
    <location>
        <begin position="564"/>
        <end position="584"/>
    </location>
</feature>
<sequence>MSSSSRAQEEGKGSESIDPFQIDEEEARQEGQGETKGEAASAAPAPAAQPTGTEGAVETTDASREEQLRTAQLGETGAESGGAAYLDEGGWGGETSAIPAPVSSAKQGPASTMTERGAQTSSLQSSAFPDAGTAPEIPDEPVAIIDAQKTSDGVGAGTFIAYLIRCGSLSSKRRYSEFASLRDALVALHPTVIVPPIPQKHSLSDYAAKQSRAKEDATIIARRRRMLQVFLNRVKDHERLGKSVVFRRFLDGRWSWHEITNSPPLSTLPKSNLRAPAQDPSSPHASPAYLALPIPPNSTSTPLRNPNQRFLDSEGFTERFKNHIQTSLDKTNRRVVRRWGEAASDYAELGAVLNVFSLSESGPLATAIEKTGLAADSTFMAIGSMLQEWETLFTEPLNEYSQFGSILQKLLKWRHLKHLQFELAEDALEAKRMQLEELERIEMEANRLNSALESGGRGLVADNHTGIGNQTQPALGRDGVWDSVNSRSHTMRKSLYGSAAENNEPSPPASTSMSPNQKAASTLGDSEEWTDPSVNGSPSSSRPQSPPTATNGGSAFSGPNSRIGSASQSRGGAFGAAASSLGRGSLHGRRGTSMGGSAGGARGSGAAGGGLGHGSGGGGSSGGGLLGALSQTFHSVMDVDPEATRRNTISRLKDQCAQLEEALKLTAGDLKYATQAIQADLDRFQRQKVADFRDMALQFAKLHREFCRVNLESWKEAKEEIDRIEDDHGVAVGAANTRPDAMPESSLARAQAKRGA</sequence>
<feature type="region of interest" description="Disordered" evidence="10">
    <location>
        <begin position="496"/>
        <end position="623"/>
    </location>
</feature>
<dbReference type="Proteomes" id="UP000245768">
    <property type="component" value="Unassembled WGS sequence"/>
</dbReference>
<dbReference type="PANTHER" id="PTHR46979:SF2">
    <property type="entry name" value="SORTING NEXIN-41"/>
    <property type="match status" value="1"/>
</dbReference>
<comment type="subcellular location">
    <subcellularLocation>
        <location evidence="1">Endosome membrane</location>
        <topology evidence="1">Peripheral membrane protein</topology>
    </subcellularLocation>
</comment>
<feature type="region of interest" description="Disordered" evidence="10">
    <location>
        <begin position="265"/>
        <end position="305"/>
    </location>
</feature>
<evidence type="ECO:0000256" key="8">
    <source>
        <dbReference type="ARBA" id="ARBA00023136"/>
    </source>
</evidence>
<feature type="compositionally biased region" description="Low complexity" evidence="10">
    <location>
        <begin position="38"/>
        <end position="56"/>
    </location>
</feature>
<feature type="region of interest" description="Disordered" evidence="10">
    <location>
        <begin position="1"/>
        <end position="137"/>
    </location>
</feature>
<dbReference type="GeneID" id="37046125"/>
<evidence type="ECO:0000256" key="9">
    <source>
        <dbReference type="SAM" id="Coils"/>
    </source>
</evidence>
<dbReference type="EMBL" id="KZ819639">
    <property type="protein sequence ID" value="PWN87798.1"/>
    <property type="molecule type" value="Genomic_DNA"/>
</dbReference>
<feature type="coiled-coil region" evidence="9">
    <location>
        <begin position="421"/>
        <end position="451"/>
    </location>
</feature>
<evidence type="ECO:0000313" key="12">
    <source>
        <dbReference type="EMBL" id="PWN87798.1"/>
    </source>
</evidence>
<feature type="compositionally biased region" description="Basic and acidic residues" evidence="10">
    <location>
        <begin position="28"/>
        <end position="37"/>
    </location>
</feature>
<evidence type="ECO:0000256" key="1">
    <source>
        <dbReference type="ARBA" id="ARBA00004481"/>
    </source>
</evidence>
<dbReference type="GO" id="GO:0010008">
    <property type="term" value="C:endosome membrane"/>
    <property type="evidence" value="ECO:0007669"/>
    <property type="project" value="UniProtKB-SubCell"/>
</dbReference>
<dbReference type="STRING" id="215250.A0A316YGR4"/>
<feature type="domain" description="PX" evidence="11">
    <location>
        <begin position="138"/>
        <end position="256"/>
    </location>
</feature>
<evidence type="ECO:0000259" key="11">
    <source>
        <dbReference type="PROSITE" id="PS50195"/>
    </source>
</evidence>
<dbReference type="InterPro" id="IPR044106">
    <property type="entry name" value="PX_Snx41/Atg20"/>
</dbReference>
<dbReference type="InterPro" id="IPR036871">
    <property type="entry name" value="PX_dom_sf"/>
</dbReference>
<feature type="region of interest" description="Disordered" evidence="10">
    <location>
        <begin position="734"/>
        <end position="756"/>
    </location>
</feature>
<evidence type="ECO:0000256" key="7">
    <source>
        <dbReference type="ARBA" id="ARBA00023121"/>
    </source>
</evidence>
<dbReference type="PROSITE" id="PS50195">
    <property type="entry name" value="PX"/>
    <property type="match status" value="1"/>
</dbReference>
<feature type="compositionally biased region" description="Polar residues" evidence="10">
    <location>
        <begin position="500"/>
        <end position="524"/>
    </location>
</feature>
<evidence type="ECO:0000256" key="5">
    <source>
        <dbReference type="ARBA" id="ARBA00022927"/>
    </source>
</evidence>
<keyword evidence="9" id="KW-0175">Coiled coil</keyword>
<dbReference type="RefSeq" id="XP_025374996.1">
    <property type="nucleotide sequence ID" value="XM_025524209.1"/>
</dbReference>